<evidence type="ECO:0000256" key="6">
    <source>
        <dbReference type="ARBA" id="ARBA00022723"/>
    </source>
</evidence>
<evidence type="ECO:0000313" key="23">
    <source>
        <dbReference type="WBParaSite" id="MhA1_Contig1764.frz3.fgene1"/>
    </source>
</evidence>
<evidence type="ECO:0000256" key="18">
    <source>
        <dbReference type="SAM" id="Phobius"/>
    </source>
</evidence>
<dbReference type="GO" id="GO:0016787">
    <property type="term" value="F:hydrolase activity"/>
    <property type="evidence" value="ECO:0007669"/>
    <property type="project" value="UniProtKB-KW"/>
</dbReference>
<keyword evidence="18" id="KW-1133">Transmembrane helix</keyword>
<dbReference type="GO" id="GO:0051607">
    <property type="term" value="P:defense response to virus"/>
    <property type="evidence" value="ECO:0007669"/>
    <property type="project" value="UniProtKB-KW"/>
</dbReference>
<dbReference type="GO" id="GO:0005737">
    <property type="term" value="C:cytoplasm"/>
    <property type="evidence" value="ECO:0007669"/>
    <property type="project" value="UniProtKB-SubCell"/>
</dbReference>
<keyword evidence="10" id="KW-0862">Zinc</keyword>
<dbReference type="PANTHER" id="PTHR14074:SF16">
    <property type="entry name" value="ANTIVIRAL INNATE IMMUNE RESPONSE RECEPTOR RIG-I"/>
    <property type="match status" value="1"/>
</dbReference>
<keyword evidence="11" id="KW-0067">ATP-binding</keyword>
<evidence type="ECO:0000259" key="19">
    <source>
        <dbReference type="PROSITE" id="PS51192"/>
    </source>
</evidence>
<proteinExistence type="inferred from homology"/>
<dbReference type="SUPFAM" id="SSF52540">
    <property type="entry name" value="P-loop containing nucleoside triphosphate hydrolases"/>
    <property type="match status" value="1"/>
</dbReference>
<feature type="domain" description="RLR CTR" evidence="21">
    <location>
        <begin position="1186"/>
        <end position="1322"/>
    </location>
</feature>
<dbReference type="EC" id="3.6.4.13" evidence="3"/>
<dbReference type="PROSITE" id="PS51257">
    <property type="entry name" value="PROKAR_LIPOPROTEIN"/>
    <property type="match status" value="1"/>
</dbReference>
<dbReference type="Pfam" id="PF00270">
    <property type="entry name" value="DEAD"/>
    <property type="match status" value="1"/>
</dbReference>
<dbReference type="InterPro" id="IPR041204">
    <property type="entry name" value="RIG-I-like_C"/>
</dbReference>
<evidence type="ECO:0000256" key="9">
    <source>
        <dbReference type="ARBA" id="ARBA00022806"/>
    </source>
</evidence>
<keyword evidence="18" id="KW-0472">Membrane</keyword>
<dbReference type="Gene3D" id="1.20.1320.30">
    <property type="match status" value="1"/>
</dbReference>
<dbReference type="Pfam" id="PF00271">
    <property type="entry name" value="Helicase_C"/>
    <property type="match status" value="1"/>
</dbReference>
<evidence type="ECO:0000256" key="13">
    <source>
        <dbReference type="ARBA" id="ARBA00022884"/>
    </source>
</evidence>
<keyword evidence="4" id="KW-0963">Cytoplasm</keyword>
<keyword evidence="7" id="KW-0547">Nucleotide-binding</keyword>
<evidence type="ECO:0000259" key="21">
    <source>
        <dbReference type="PROSITE" id="PS51789"/>
    </source>
</evidence>
<dbReference type="InterPro" id="IPR051363">
    <property type="entry name" value="RLR_Helicase"/>
</dbReference>
<evidence type="ECO:0000256" key="5">
    <source>
        <dbReference type="ARBA" id="ARBA00022588"/>
    </source>
</evidence>
<comment type="similarity">
    <text evidence="2">Belongs to the helicase family. RLR subfamily.</text>
</comment>
<dbReference type="GO" id="GO:0003724">
    <property type="term" value="F:RNA helicase activity"/>
    <property type="evidence" value="ECO:0007669"/>
    <property type="project" value="UniProtKB-EC"/>
</dbReference>
<dbReference type="SMART" id="SM00487">
    <property type="entry name" value="DEXDc"/>
    <property type="match status" value="1"/>
</dbReference>
<feature type="region of interest" description="Disordered" evidence="17">
    <location>
        <begin position="112"/>
        <end position="135"/>
    </location>
</feature>
<dbReference type="GO" id="GO:0003723">
    <property type="term" value="F:RNA binding"/>
    <property type="evidence" value="ECO:0007669"/>
    <property type="project" value="UniProtKB-KW"/>
</dbReference>
<evidence type="ECO:0000256" key="8">
    <source>
        <dbReference type="ARBA" id="ARBA00022801"/>
    </source>
</evidence>
<keyword evidence="14" id="KW-0051">Antiviral defense</keyword>
<comment type="subcellular location">
    <subcellularLocation>
        <location evidence="1">Cytoplasm</location>
    </subcellularLocation>
</comment>
<keyword evidence="13" id="KW-0694">RNA-binding</keyword>
<feature type="transmembrane region" description="Helical" evidence="18">
    <location>
        <begin position="12"/>
        <end position="36"/>
    </location>
</feature>
<dbReference type="PROSITE" id="PS51194">
    <property type="entry name" value="HELICASE_CTER"/>
    <property type="match status" value="1"/>
</dbReference>
<comment type="catalytic activity">
    <reaction evidence="15">
        <text>ATP + H2O = ADP + phosphate + H(+)</text>
        <dbReference type="Rhea" id="RHEA:13065"/>
        <dbReference type="ChEBI" id="CHEBI:15377"/>
        <dbReference type="ChEBI" id="CHEBI:15378"/>
        <dbReference type="ChEBI" id="CHEBI:30616"/>
        <dbReference type="ChEBI" id="CHEBI:43474"/>
        <dbReference type="ChEBI" id="CHEBI:456216"/>
        <dbReference type="EC" id="3.6.4.13"/>
    </reaction>
    <physiologicalReaction direction="left-to-right" evidence="15">
        <dbReference type="Rhea" id="RHEA:13066"/>
    </physiologicalReaction>
</comment>
<evidence type="ECO:0000256" key="17">
    <source>
        <dbReference type="SAM" id="MobiDB-lite"/>
    </source>
</evidence>
<keyword evidence="18" id="KW-0812">Transmembrane</keyword>
<organism evidence="22 23">
    <name type="scientific">Meloidogyne hapla</name>
    <name type="common">Root-knot nematode worm</name>
    <dbReference type="NCBI Taxonomy" id="6305"/>
    <lineage>
        <taxon>Eukaryota</taxon>
        <taxon>Metazoa</taxon>
        <taxon>Ecdysozoa</taxon>
        <taxon>Nematoda</taxon>
        <taxon>Chromadorea</taxon>
        <taxon>Rhabditida</taxon>
        <taxon>Tylenchina</taxon>
        <taxon>Tylenchomorpha</taxon>
        <taxon>Tylenchoidea</taxon>
        <taxon>Meloidogynidae</taxon>
        <taxon>Meloidogyninae</taxon>
        <taxon>Meloidogyne</taxon>
    </lineage>
</organism>
<dbReference type="SMART" id="SM00382">
    <property type="entry name" value="AAA"/>
    <property type="match status" value="1"/>
</dbReference>
<keyword evidence="12" id="KW-0391">Immunity</keyword>
<evidence type="ECO:0000256" key="12">
    <source>
        <dbReference type="ARBA" id="ARBA00022859"/>
    </source>
</evidence>
<dbReference type="InterPro" id="IPR011545">
    <property type="entry name" value="DEAD/DEAH_box_helicase_dom"/>
</dbReference>
<keyword evidence="22" id="KW-1185">Reference proteome</keyword>
<evidence type="ECO:0000256" key="4">
    <source>
        <dbReference type="ARBA" id="ARBA00022490"/>
    </source>
</evidence>
<dbReference type="Pfam" id="PF11648">
    <property type="entry name" value="RIG-I_C-RD"/>
    <property type="match status" value="1"/>
</dbReference>
<sequence>MFFNSNKYNYNLAASISIFCSVVVIFSCGFVGIILINELNIIYEEIIADLEISLVTNKETLNNILDLQNKYSKSTQWVKVFIPLARRRSVRDLYLADEVDKCNCHSRNEVCPRGPPGAPGARGEQGEPGEAGVPGLPGAAGVMALLDGMEAGCIRCPTGPPGPIGLPGPAGKAGVPGQPGVNGHPGRDGHPGIQGPHGDLGPIGERGKEGEPGQPGRDGFTSKGEPGPKGENGKAGLPGRPGEKGQNGLPGLCGPPGPIGNAGFPGTPGVPGLQGENGANGVHGEDAKYCSCPSTAKFPEIIGHLPNEAEISKLNRWINELRRKGITVESHIRLFVYEFVENVDNDLDELVKRFANNKIDELNNLYEMALERSLALGKDSIEAKCDALRATKANLFKIISNSNIPDSLPILLSIIARCKNVDPISYSELHLNDLSTIDYYIRLFAGNDHFKVDRIRCVLEPKHIFRWFSSKNINEYDHLLERVERIYSLNDPTKREIEAAACLFIRGLVHCKDIPDSTKNFGDWYFEFLEALLSHGDCRFFARLIDPDYLDDLNKWKANKLIGAGLPNSAELFADLVGDEEEPTMPRDQKDYLKYKTCSNVLEYEPESYDLRPYQNELVLHANKGRNTIICAPTGSGKTLVAVDIIKNHLTNRHRAGKVGRCVMLVPTVPLVDQQSLHFVQFLTEYRDSYRPNIAYWVDGFSGCENILEGRAYRLLSADILVMTPQILINMLESILRSERVYFSDFTLMIFDECHHATKLHPYKILMEMLEKSKLKEKPQIVGLTASMGVGDTSLDIKACCEHMLNLCSNLHSETISTVRHQLDNLKSHVMPPVDYVKRVRRPAEDPFLDYIERAMYKIENDMKPHLTKLAELCKLKKEEIEFPQHSNISRYQTIVGNLKKCAQRVQESEMRFLLVRSIDHLSHYFHSILINDLLPSSYAFQYLHEKMSDYKQITGGSSPIDLINQRLLSYYQDLHPKLFDCVKNEKLQNKEILKELHSILRRQFESDPNSRCLIFVATRNSASKLADHLKRVPELPIFYKKENVGYMVSSNQSLSAGGQSTQEQQIMIRDFDSGKVKVLVVTSVAEEGVNIAACNFIIKYNNVGSERSMIQRRGRARQKNSLSILLALDTGVEQAEYLNMQKEAMMMRCLLDLQEKSETNLKNQINAKREERRKIEERKLKVLEAKLSRLNNRRYKLSCRSCNNLICKSTHVRSIAYSTFVVCDPTVWKRSKIDIREKPTKDHLFTKCAKWLCGQCGNQEWGVIVKYSNCYLPQLSATLFSLEREDQHDEFDELRGGDNRGRTWNNIQDDYFNIEPINMRNIIDMFSALTNSYSNLTKQMDQQECIANIKFIEKMKEKKTDKKNKIQIFLEE</sequence>
<accession>A0A1I8BAJ2</accession>
<keyword evidence="8" id="KW-0378">Hydrolase</keyword>
<dbReference type="Gene3D" id="3.40.50.300">
    <property type="entry name" value="P-loop containing nucleotide triphosphate hydrolases"/>
    <property type="match status" value="2"/>
</dbReference>
<dbReference type="WBParaSite" id="MhA1_Contig1764.frz3.fgene1">
    <property type="protein sequence ID" value="MhA1_Contig1764.frz3.fgene1"/>
    <property type="gene ID" value="MhA1_Contig1764.frz3.fgene1"/>
</dbReference>
<keyword evidence="9" id="KW-0347">Helicase</keyword>
<protein>
    <recommendedName>
        <fullName evidence="3">RNA helicase</fullName>
        <ecNumber evidence="3">3.6.4.13</ecNumber>
    </recommendedName>
</protein>
<keyword evidence="16" id="KW-0175">Coiled coil</keyword>
<name>A0A1I8BAJ2_MELHA</name>
<evidence type="ECO:0000256" key="1">
    <source>
        <dbReference type="ARBA" id="ARBA00004496"/>
    </source>
</evidence>
<evidence type="ECO:0000256" key="15">
    <source>
        <dbReference type="ARBA" id="ARBA00049390"/>
    </source>
</evidence>
<dbReference type="InterPro" id="IPR003593">
    <property type="entry name" value="AAA+_ATPase"/>
</dbReference>
<evidence type="ECO:0000256" key="10">
    <source>
        <dbReference type="ARBA" id="ARBA00022833"/>
    </source>
</evidence>
<dbReference type="Proteomes" id="UP000095281">
    <property type="component" value="Unplaced"/>
</dbReference>
<keyword evidence="5" id="KW-0399">Innate immunity</keyword>
<feature type="domain" description="Helicase ATP-binding" evidence="19">
    <location>
        <begin position="619"/>
        <end position="806"/>
    </location>
</feature>
<dbReference type="GO" id="GO:0005524">
    <property type="term" value="F:ATP binding"/>
    <property type="evidence" value="ECO:0007669"/>
    <property type="project" value="UniProtKB-KW"/>
</dbReference>
<dbReference type="InterPro" id="IPR038557">
    <property type="entry name" value="RLR_C_sf"/>
</dbReference>
<dbReference type="GO" id="GO:0045087">
    <property type="term" value="P:innate immune response"/>
    <property type="evidence" value="ECO:0007669"/>
    <property type="project" value="UniProtKB-KW"/>
</dbReference>
<dbReference type="InterPro" id="IPR027417">
    <property type="entry name" value="P-loop_NTPase"/>
</dbReference>
<dbReference type="SMART" id="SM00490">
    <property type="entry name" value="HELICc"/>
    <property type="match status" value="1"/>
</dbReference>
<evidence type="ECO:0000256" key="7">
    <source>
        <dbReference type="ARBA" id="ARBA00022741"/>
    </source>
</evidence>
<evidence type="ECO:0000256" key="3">
    <source>
        <dbReference type="ARBA" id="ARBA00012552"/>
    </source>
</evidence>
<evidence type="ECO:0000313" key="22">
    <source>
        <dbReference type="Proteomes" id="UP000095281"/>
    </source>
</evidence>
<feature type="domain" description="Helicase C-terminal" evidence="20">
    <location>
        <begin position="993"/>
        <end position="1174"/>
    </location>
</feature>
<reference evidence="23" key="1">
    <citation type="submission" date="2016-11" db="UniProtKB">
        <authorList>
            <consortium name="WormBaseParasite"/>
        </authorList>
    </citation>
    <scope>IDENTIFICATION</scope>
</reference>
<dbReference type="GO" id="GO:0046872">
    <property type="term" value="F:metal ion binding"/>
    <property type="evidence" value="ECO:0007669"/>
    <property type="project" value="UniProtKB-KW"/>
</dbReference>
<dbReference type="InterPro" id="IPR021673">
    <property type="entry name" value="RLR_CTR"/>
</dbReference>
<evidence type="ECO:0000256" key="2">
    <source>
        <dbReference type="ARBA" id="ARBA00006866"/>
    </source>
</evidence>
<dbReference type="InterPro" id="IPR014001">
    <property type="entry name" value="Helicase_ATP-bd"/>
</dbReference>
<evidence type="ECO:0000256" key="14">
    <source>
        <dbReference type="ARBA" id="ARBA00023118"/>
    </source>
</evidence>
<feature type="region of interest" description="Disordered" evidence="17">
    <location>
        <begin position="164"/>
        <end position="279"/>
    </location>
</feature>
<evidence type="ECO:0000256" key="16">
    <source>
        <dbReference type="SAM" id="Coils"/>
    </source>
</evidence>
<evidence type="ECO:0000259" key="20">
    <source>
        <dbReference type="PROSITE" id="PS51194"/>
    </source>
</evidence>
<evidence type="ECO:0000256" key="11">
    <source>
        <dbReference type="ARBA" id="ARBA00022840"/>
    </source>
</evidence>
<dbReference type="PROSITE" id="PS51789">
    <property type="entry name" value="RLR_CTR"/>
    <property type="match status" value="1"/>
</dbReference>
<dbReference type="Gene3D" id="2.170.150.30">
    <property type="entry name" value="RIG-I-like receptor, C-terminal regulatory domain"/>
    <property type="match status" value="1"/>
</dbReference>
<dbReference type="Pfam" id="PF18119">
    <property type="entry name" value="RIG-I_C"/>
    <property type="match status" value="1"/>
</dbReference>
<dbReference type="PANTHER" id="PTHR14074">
    <property type="entry name" value="HELICASE WITH DEATH DOMAIN-RELATED"/>
    <property type="match status" value="1"/>
</dbReference>
<dbReference type="InterPro" id="IPR001650">
    <property type="entry name" value="Helicase_C-like"/>
</dbReference>
<feature type="coiled-coil region" evidence="16">
    <location>
        <begin position="1152"/>
        <end position="1201"/>
    </location>
</feature>
<dbReference type="PROSITE" id="PS51192">
    <property type="entry name" value="HELICASE_ATP_BIND_1"/>
    <property type="match status" value="1"/>
</dbReference>
<keyword evidence="6" id="KW-0479">Metal-binding</keyword>